<organism evidence="2 3">
    <name type="scientific">Ceratopteris richardii</name>
    <name type="common">Triangle waterfern</name>
    <dbReference type="NCBI Taxonomy" id="49495"/>
    <lineage>
        <taxon>Eukaryota</taxon>
        <taxon>Viridiplantae</taxon>
        <taxon>Streptophyta</taxon>
        <taxon>Embryophyta</taxon>
        <taxon>Tracheophyta</taxon>
        <taxon>Polypodiopsida</taxon>
        <taxon>Polypodiidae</taxon>
        <taxon>Polypodiales</taxon>
        <taxon>Pteridineae</taxon>
        <taxon>Pteridaceae</taxon>
        <taxon>Parkerioideae</taxon>
        <taxon>Ceratopteris</taxon>
    </lineage>
</organism>
<comment type="caution">
    <text evidence="2">The sequence shown here is derived from an EMBL/GenBank/DDBJ whole genome shotgun (WGS) entry which is preliminary data.</text>
</comment>
<keyword evidence="1" id="KW-1133">Transmembrane helix</keyword>
<gene>
    <name evidence="2" type="ORF">KP509_17G064600</name>
</gene>
<keyword evidence="1" id="KW-0472">Membrane</keyword>
<sequence>MSRILLHYFLLVLSLTTIGLNIYNLVVCSRALKQHSKCTNTKDNGGGGVSVNVVNTNVVQMLHGSHMKKYLIGSLFCSSASIASGGAFLPIIHLVFAILGQSTWHLESVRPCGTATPSSLIHNIHQSLVVVWFTIAASVVLMVLGRQCSCCVDDNIQIGAGDVTIQIGGLA</sequence>
<reference evidence="2" key="1">
    <citation type="submission" date="2021-08" db="EMBL/GenBank/DDBJ databases">
        <title>WGS assembly of Ceratopteris richardii.</title>
        <authorList>
            <person name="Marchant D.B."/>
            <person name="Chen G."/>
            <person name="Jenkins J."/>
            <person name="Shu S."/>
            <person name="Leebens-Mack J."/>
            <person name="Grimwood J."/>
            <person name="Schmutz J."/>
            <person name="Soltis P."/>
            <person name="Soltis D."/>
            <person name="Chen Z.-H."/>
        </authorList>
    </citation>
    <scope>NUCLEOTIDE SEQUENCE</scope>
    <source>
        <strain evidence="2">Whitten #5841</strain>
        <tissue evidence="2">Leaf</tissue>
    </source>
</reference>
<evidence type="ECO:0000313" key="3">
    <source>
        <dbReference type="Proteomes" id="UP000825935"/>
    </source>
</evidence>
<evidence type="ECO:0000313" key="2">
    <source>
        <dbReference type="EMBL" id="KAH7373605.1"/>
    </source>
</evidence>
<protein>
    <submittedName>
        <fullName evidence="2">Uncharacterized protein</fullName>
    </submittedName>
</protein>
<dbReference type="Proteomes" id="UP000825935">
    <property type="component" value="Chromosome 17"/>
</dbReference>
<feature type="transmembrane region" description="Helical" evidence="1">
    <location>
        <begin position="124"/>
        <end position="144"/>
    </location>
</feature>
<accession>A0A8T2SYZ8</accession>
<keyword evidence="1" id="KW-0812">Transmembrane</keyword>
<dbReference type="EMBL" id="CM035422">
    <property type="protein sequence ID" value="KAH7373605.1"/>
    <property type="molecule type" value="Genomic_DNA"/>
</dbReference>
<proteinExistence type="predicted"/>
<name>A0A8T2SYZ8_CERRI</name>
<dbReference type="AlphaFoldDB" id="A0A8T2SYZ8"/>
<feature type="transmembrane region" description="Helical" evidence="1">
    <location>
        <begin position="70"/>
        <end position="99"/>
    </location>
</feature>
<feature type="transmembrane region" description="Helical" evidence="1">
    <location>
        <begin position="6"/>
        <end position="27"/>
    </location>
</feature>
<evidence type="ECO:0000256" key="1">
    <source>
        <dbReference type="SAM" id="Phobius"/>
    </source>
</evidence>
<keyword evidence="3" id="KW-1185">Reference proteome</keyword>